<evidence type="ECO:0000256" key="1">
    <source>
        <dbReference type="SAM" id="MobiDB-lite"/>
    </source>
</evidence>
<organism evidence="2">
    <name type="scientific">Ixodes ricinus</name>
    <name type="common">Common tick</name>
    <name type="synonym">Acarus ricinus</name>
    <dbReference type="NCBI Taxonomy" id="34613"/>
    <lineage>
        <taxon>Eukaryota</taxon>
        <taxon>Metazoa</taxon>
        <taxon>Ecdysozoa</taxon>
        <taxon>Arthropoda</taxon>
        <taxon>Chelicerata</taxon>
        <taxon>Arachnida</taxon>
        <taxon>Acari</taxon>
        <taxon>Parasitiformes</taxon>
        <taxon>Ixodida</taxon>
        <taxon>Ixodoidea</taxon>
        <taxon>Ixodidae</taxon>
        <taxon>Ixodinae</taxon>
        <taxon>Ixodes</taxon>
    </lineage>
</organism>
<protein>
    <submittedName>
        <fullName evidence="2">Putative secreted protein</fullName>
    </submittedName>
</protein>
<accession>A0A6B0TU56</accession>
<evidence type="ECO:0000313" key="2">
    <source>
        <dbReference type="EMBL" id="MXU82748.1"/>
    </source>
</evidence>
<feature type="compositionally biased region" description="Polar residues" evidence="1">
    <location>
        <begin position="34"/>
        <end position="47"/>
    </location>
</feature>
<proteinExistence type="predicted"/>
<name>A0A6B0TU56_IXORI</name>
<dbReference type="AlphaFoldDB" id="A0A6B0TU56"/>
<feature type="region of interest" description="Disordered" evidence="1">
    <location>
        <begin position="31"/>
        <end position="71"/>
    </location>
</feature>
<reference evidence="2" key="1">
    <citation type="submission" date="2019-12" db="EMBL/GenBank/DDBJ databases">
        <title>An insight into the sialome of adult female Ixodes ricinus ticks feeding for 6 days.</title>
        <authorList>
            <person name="Perner J."/>
            <person name="Ribeiro J.M.C."/>
        </authorList>
    </citation>
    <scope>NUCLEOTIDE SEQUENCE</scope>
    <source>
        <strain evidence="2">Semi-engorged</strain>
        <tissue evidence="2">Salivary glands</tissue>
    </source>
</reference>
<dbReference type="EMBL" id="GIFC01000665">
    <property type="protein sequence ID" value="MXU82748.1"/>
    <property type="molecule type" value="Transcribed_RNA"/>
</dbReference>
<sequence length="71" mass="7308">MAGRVPSAARHSRATPMSCCSACVPGATGRATLQPPNLTRSTRTSFPDRSAASASSSAWLSTPPAFPSCRD</sequence>